<dbReference type="Proteomes" id="UP000467249">
    <property type="component" value="Chromosome"/>
</dbReference>
<sequence length="429" mass="46527">MDPEWAPIRDDAAAQQVWQSVLRPIAADLVEQSPQLAEDVLDRIRVEQPQLMPEAQFAEGQQAGIESSIRQFARSVADGADPRGLELPAEAVALGRARVQQRVPLAFLIRSFRLAQDTVWEWLFGRITSSASDAAQQAAALQLVTSWLFAYIDSSLALTEEIYEGEREAWLRSAAASRTTAIDDVLSERERDAQRAAKKLRYDLNRHHVCVAVWLAAAPDAGDVQQVLASAGTALSRAVAAESTLHQPVGPLSMSVWLSRRETFDPALLDAGTLTRTAGLPAGARVAVSDPGFGLKGFRDSYIQAGHARRVATLSRSRAAVATRYRDVALAALASVDADQAVAFVHRVLGPLADDDEATYRVAMTLAVYLQENRSPARAAQRLTVHPNTVSYRVNQAETILGRDVDDDALEVSMALALLPLLPGLIAEV</sequence>
<dbReference type="InterPro" id="IPR025751">
    <property type="entry name" value="RsbRD_N_dom"/>
</dbReference>
<protein>
    <submittedName>
        <fullName evidence="5">Uncharacterized protein</fullName>
    </submittedName>
</protein>
<reference evidence="5 6" key="1">
    <citation type="journal article" date="2019" name="Emerg. Microbes Infect.">
        <title>Comprehensive subspecies identification of 175 nontuberculous mycobacteria species based on 7547 genomic profiles.</title>
        <authorList>
            <person name="Matsumoto Y."/>
            <person name="Kinjo T."/>
            <person name="Motooka D."/>
            <person name="Nabeya D."/>
            <person name="Jung N."/>
            <person name="Uechi K."/>
            <person name="Horii T."/>
            <person name="Iida T."/>
            <person name="Fujita J."/>
            <person name="Nakamura S."/>
        </authorList>
    </citation>
    <scope>NUCLEOTIDE SEQUENCE [LARGE SCALE GENOMIC DNA]</scope>
    <source>
        <strain evidence="5 6">JCM 30275</strain>
    </source>
</reference>
<dbReference type="InterPro" id="IPR051448">
    <property type="entry name" value="CdaR-like_regulators"/>
</dbReference>
<dbReference type="Gene3D" id="1.10.10.2840">
    <property type="entry name" value="PucR C-terminal helix-turn-helix domain"/>
    <property type="match status" value="1"/>
</dbReference>
<keyword evidence="6" id="KW-1185">Reference proteome</keyword>
<dbReference type="KEGG" id="many:MANY_22290"/>
<dbReference type="InterPro" id="IPR042070">
    <property type="entry name" value="PucR_C-HTH_sf"/>
</dbReference>
<dbReference type="Pfam" id="PF14361">
    <property type="entry name" value="RsbRD_N"/>
    <property type="match status" value="1"/>
</dbReference>
<comment type="similarity">
    <text evidence="1">Belongs to the CdaR family.</text>
</comment>
<feature type="domain" description="CdaR GGDEF-like" evidence="4">
    <location>
        <begin position="190"/>
        <end position="311"/>
    </location>
</feature>
<proteinExistence type="inferred from homology"/>
<dbReference type="Pfam" id="PF13556">
    <property type="entry name" value="HTH_30"/>
    <property type="match status" value="1"/>
</dbReference>
<evidence type="ECO:0000313" key="5">
    <source>
        <dbReference type="EMBL" id="BBZ76892.1"/>
    </source>
</evidence>
<dbReference type="PANTHER" id="PTHR33744:SF1">
    <property type="entry name" value="DNA-BINDING TRANSCRIPTIONAL ACTIVATOR ADER"/>
    <property type="match status" value="1"/>
</dbReference>
<evidence type="ECO:0000259" key="2">
    <source>
        <dbReference type="Pfam" id="PF13556"/>
    </source>
</evidence>
<feature type="domain" description="RsbT co-antagonist protein RsbRD N-terminal" evidence="3">
    <location>
        <begin position="34"/>
        <end position="178"/>
    </location>
</feature>
<evidence type="ECO:0000259" key="4">
    <source>
        <dbReference type="Pfam" id="PF17853"/>
    </source>
</evidence>
<dbReference type="AlphaFoldDB" id="A0A6N4WA00"/>
<dbReference type="PANTHER" id="PTHR33744">
    <property type="entry name" value="CARBOHYDRATE DIACID REGULATOR"/>
    <property type="match status" value="1"/>
</dbReference>
<feature type="domain" description="PucR C-terminal helix-turn-helix" evidence="2">
    <location>
        <begin position="365"/>
        <end position="417"/>
    </location>
</feature>
<evidence type="ECO:0000313" key="6">
    <source>
        <dbReference type="Proteomes" id="UP000467249"/>
    </source>
</evidence>
<dbReference type="InterPro" id="IPR025736">
    <property type="entry name" value="PucR_C-HTH_dom"/>
</dbReference>
<dbReference type="EMBL" id="AP022620">
    <property type="protein sequence ID" value="BBZ76892.1"/>
    <property type="molecule type" value="Genomic_DNA"/>
</dbReference>
<name>A0A6N4WA00_9MYCO</name>
<dbReference type="Pfam" id="PF17853">
    <property type="entry name" value="GGDEF_2"/>
    <property type="match status" value="1"/>
</dbReference>
<organism evidence="5 6">
    <name type="scientific">Mycolicibacterium anyangense</name>
    <dbReference type="NCBI Taxonomy" id="1431246"/>
    <lineage>
        <taxon>Bacteria</taxon>
        <taxon>Bacillati</taxon>
        <taxon>Actinomycetota</taxon>
        <taxon>Actinomycetes</taxon>
        <taxon>Mycobacteriales</taxon>
        <taxon>Mycobacteriaceae</taxon>
        <taxon>Mycolicibacterium</taxon>
    </lineage>
</organism>
<dbReference type="InterPro" id="IPR041522">
    <property type="entry name" value="CdaR_GGDEF"/>
</dbReference>
<accession>A0A6N4WA00</accession>
<evidence type="ECO:0000259" key="3">
    <source>
        <dbReference type="Pfam" id="PF14361"/>
    </source>
</evidence>
<dbReference type="RefSeq" id="WP_163804288.1">
    <property type="nucleotide sequence ID" value="NZ_AP022620.1"/>
</dbReference>
<evidence type="ECO:0000256" key="1">
    <source>
        <dbReference type="ARBA" id="ARBA00006754"/>
    </source>
</evidence>
<gene>
    <name evidence="5" type="ORF">MANY_22290</name>
</gene>